<evidence type="ECO:0000313" key="3">
    <source>
        <dbReference type="Proteomes" id="UP001345691"/>
    </source>
</evidence>
<evidence type="ECO:0000259" key="1">
    <source>
        <dbReference type="Pfam" id="PF14479"/>
    </source>
</evidence>
<gene>
    <name evidence="2" type="primary">PEX13_1</name>
    <name evidence="2" type="ORF">LTR69_002037</name>
</gene>
<comment type="caution">
    <text evidence="2">The sequence shown here is derived from an EMBL/GenBank/DDBJ whole genome shotgun (WGS) entry which is preliminary data.</text>
</comment>
<dbReference type="Pfam" id="PF14479">
    <property type="entry name" value="HeLo"/>
    <property type="match status" value="1"/>
</dbReference>
<protein>
    <submittedName>
        <fullName evidence="2">Peroxisomal membrane protein PAS20</fullName>
    </submittedName>
</protein>
<dbReference type="Gene3D" id="1.20.120.1020">
    <property type="entry name" value="Prion-inhibition and propagation, HeLo domain"/>
    <property type="match status" value="1"/>
</dbReference>
<feature type="domain" description="Prion-inhibition and propagation HeLo" evidence="1">
    <location>
        <begin position="8"/>
        <end position="214"/>
    </location>
</feature>
<accession>A0ABR0JLU9</accession>
<keyword evidence="3" id="KW-1185">Reference proteome</keyword>
<dbReference type="InterPro" id="IPR038305">
    <property type="entry name" value="HeLo_sf"/>
</dbReference>
<dbReference type="PANTHER" id="PTHR37542">
    <property type="entry name" value="HELO DOMAIN-CONTAINING PROTEIN-RELATED"/>
    <property type="match status" value="1"/>
</dbReference>
<name>A0ABR0JLU9_9EURO</name>
<organism evidence="2 3">
    <name type="scientific">Exophiala sideris</name>
    <dbReference type="NCBI Taxonomy" id="1016849"/>
    <lineage>
        <taxon>Eukaryota</taxon>
        <taxon>Fungi</taxon>
        <taxon>Dikarya</taxon>
        <taxon>Ascomycota</taxon>
        <taxon>Pezizomycotina</taxon>
        <taxon>Eurotiomycetes</taxon>
        <taxon>Chaetothyriomycetidae</taxon>
        <taxon>Chaetothyriales</taxon>
        <taxon>Herpotrichiellaceae</taxon>
        <taxon>Exophiala</taxon>
    </lineage>
</organism>
<dbReference type="Proteomes" id="UP001345691">
    <property type="component" value="Unassembled WGS sequence"/>
</dbReference>
<evidence type="ECO:0000313" key="2">
    <source>
        <dbReference type="EMBL" id="KAK5066690.1"/>
    </source>
</evidence>
<proteinExistence type="predicted"/>
<dbReference type="EMBL" id="JAVRRF010000003">
    <property type="protein sequence ID" value="KAK5066690.1"/>
    <property type="molecule type" value="Genomic_DNA"/>
</dbReference>
<sequence>MAEIIGALASGITIAALFKTCLDTIDLIQTARHQELDLKKLVLKLKIEQVRLYAWGQVMGLTSPPDESHPRPLETCHDNIRKLARDILETIIQLFTDAQRLKDRYGCKELPPMQTLPGAQGPNLDEFAPIEKLTGSFSRLRVGTRISSKTEQYLLKTRWAIHDSRKFPALVAEVKDFVDALQNITQPSHNGPSQSETIVLHGIQRINDVETLDLVAETCASEHRVISDAASERSTSFSMTPERLEIIEDWTSGVIAEAGGENTRTDSLPTNDYIYTVPDPRSLWPESELCQHGLLFGLCPIPNCSSFQMEPRMSCEHGSQPL</sequence>
<reference evidence="2 3" key="1">
    <citation type="submission" date="2023-08" db="EMBL/GenBank/DDBJ databases">
        <title>Black Yeasts Isolated from many extreme environments.</title>
        <authorList>
            <person name="Coleine C."/>
            <person name="Stajich J.E."/>
            <person name="Selbmann L."/>
        </authorList>
    </citation>
    <scope>NUCLEOTIDE SEQUENCE [LARGE SCALE GENOMIC DNA]</scope>
    <source>
        <strain evidence="2 3">CCFEE 6328</strain>
    </source>
</reference>
<dbReference type="InterPro" id="IPR029498">
    <property type="entry name" value="HeLo_dom"/>
</dbReference>